<name>A0A419SZQ3_9FIRM</name>
<proteinExistence type="inferred from homology"/>
<evidence type="ECO:0000256" key="5">
    <source>
        <dbReference type="SAM" id="SignalP"/>
    </source>
</evidence>
<keyword evidence="4 5" id="KW-0732">Signal</keyword>
<evidence type="ECO:0000256" key="2">
    <source>
        <dbReference type="ARBA" id="ARBA00008814"/>
    </source>
</evidence>
<comment type="similarity">
    <text evidence="2">Belongs to the bacterial solute-binding protein 8 family.</text>
</comment>
<dbReference type="GO" id="GO:1901678">
    <property type="term" value="P:iron coordination entity transport"/>
    <property type="evidence" value="ECO:0007669"/>
    <property type="project" value="UniProtKB-ARBA"/>
</dbReference>
<dbReference type="RefSeq" id="WP_243117232.1">
    <property type="nucleotide sequence ID" value="NZ_MCIA01000030.1"/>
</dbReference>
<feature type="signal peptide" evidence="5">
    <location>
        <begin position="1"/>
        <end position="20"/>
    </location>
</feature>
<dbReference type="AlphaFoldDB" id="A0A419SZQ3"/>
<evidence type="ECO:0000256" key="3">
    <source>
        <dbReference type="ARBA" id="ARBA00022448"/>
    </source>
</evidence>
<dbReference type="Gene3D" id="3.40.50.1980">
    <property type="entry name" value="Nitrogenase molybdenum iron protein domain"/>
    <property type="match status" value="2"/>
</dbReference>
<evidence type="ECO:0000313" key="8">
    <source>
        <dbReference type="Proteomes" id="UP000284277"/>
    </source>
</evidence>
<evidence type="ECO:0000256" key="4">
    <source>
        <dbReference type="ARBA" id="ARBA00022729"/>
    </source>
</evidence>
<dbReference type="PANTHER" id="PTHR30532:SF29">
    <property type="entry name" value="FE(3+) DICITRATE-BINDING PERIPLASMIC PROTEIN"/>
    <property type="match status" value="1"/>
</dbReference>
<gene>
    <name evidence="7" type="ORF">BET01_04835</name>
</gene>
<evidence type="ECO:0000259" key="6">
    <source>
        <dbReference type="PROSITE" id="PS50983"/>
    </source>
</evidence>
<organism evidence="7 8">
    <name type="scientific">Lacrimispora algidixylanolytica</name>
    <dbReference type="NCBI Taxonomy" id="94868"/>
    <lineage>
        <taxon>Bacteria</taxon>
        <taxon>Bacillati</taxon>
        <taxon>Bacillota</taxon>
        <taxon>Clostridia</taxon>
        <taxon>Lachnospirales</taxon>
        <taxon>Lachnospiraceae</taxon>
        <taxon>Lacrimispora</taxon>
    </lineage>
</organism>
<protein>
    <submittedName>
        <fullName evidence="7">Fe3+-hydroxamate ABC transporter substrate-binding protein</fullName>
    </submittedName>
</protein>
<dbReference type="Proteomes" id="UP000284277">
    <property type="component" value="Unassembled WGS sequence"/>
</dbReference>
<comment type="caution">
    <text evidence="7">The sequence shown here is derived from an EMBL/GenBank/DDBJ whole genome shotgun (WGS) entry which is preliminary data.</text>
</comment>
<dbReference type="PROSITE" id="PS50983">
    <property type="entry name" value="FE_B12_PBP"/>
    <property type="match status" value="1"/>
</dbReference>
<dbReference type="PROSITE" id="PS51257">
    <property type="entry name" value="PROKAR_LIPOPROTEIN"/>
    <property type="match status" value="1"/>
</dbReference>
<sequence>MRKCSKRFLSAILGMTIIMAVTGCQSKKQDVTNETLPVTKTQVSETRKVQTVMGEIEVPTDPKKVVVNWYIGDVLALDLNVVGYFGWSHEGMPYYDKMMKTTGIKNWEREEVMTLDPDLIITYSKDDYEKFKSIAPVIVVPEGELNPIDRIMFLGKSTGREEKAQAAVDTFQTKLATAKETLHGDKFKDKTFSINEDWGSGSYGIYYETQSRGGTLLYNYLGLKKPEKLEQLIKEKGENREGLSYEVAADYFGDYMLWFHTYDSAEGEPSEYEQSAIWSSLPAVINNQVVSIPSSKAGLFYYSDVLSLTAQMDYLVDAINSIAK</sequence>
<comment type="subcellular location">
    <subcellularLocation>
        <location evidence="1">Cell envelope</location>
    </subcellularLocation>
</comment>
<dbReference type="SUPFAM" id="SSF53807">
    <property type="entry name" value="Helical backbone' metal receptor"/>
    <property type="match status" value="1"/>
</dbReference>
<feature type="domain" description="Fe/B12 periplasmic-binding" evidence="6">
    <location>
        <begin position="64"/>
        <end position="323"/>
    </location>
</feature>
<keyword evidence="3" id="KW-0813">Transport</keyword>
<evidence type="ECO:0000256" key="1">
    <source>
        <dbReference type="ARBA" id="ARBA00004196"/>
    </source>
</evidence>
<dbReference type="InterPro" id="IPR002491">
    <property type="entry name" value="ABC_transptr_periplasmic_BD"/>
</dbReference>
<reference evidence="7 8" key="1">
    <citation type="submission" date="2016-08" db="EMBL/GenBank/DDBJ databases">
        <title>A new outlook on sporulation: Clostridium algidixylanolyticum.</title>
        <authorList>
            <person name="Poppleton D.I."/>
            <person name="Gribaldo S."/>
        </authorList>
    </citation>
    <scope>NUCLEOTIDE SEQUENCE [LARGE SCALE GENOMIC DNA]</scope>
    <source>
        <strain evidence="7 8">SPL73</strain>
    </source>
</reference>
<dbReference type="EMBL" id="MCIA01000030">
    <property type="protein sequence ID" value="RKD30651.1"/>
    <property type="molecule type" value="Genomic_DNA"/>
</dbReference>
<accession>A0A419SZQ3</accession>
<feature type="chain" id="PRO_5038596669" evidence="5">
    <location>
        <begin position="21"/>
        <end position="324"/>
    </location>
</feature>
<dbReference type="Pfam" id="PF01497">
    <property type="entry name" value="Peripla_BP_2"/>
    <property type="match status" value="1"/>
</dbReference>
<keyword evidence="8" id="KW-1185">Reference proteome</keyword>
<evidence type="ECO:0000313" key="7">
    <source>
        <dbReference type="EMBL" id="RKD30651.1"/>
    </source>
</evidence>
<dbReference type="InterPro" id="IPR051313">
    <property type="entry name" value="Bact_iron-sidero_bind"/>
</dbReference>
<dbReference type="GO" id="GO:0030288">
    <property type="term" value="C:outer membrane-bounded periplasmic space"/>
    <property type="evidence" value="ECO:0007669"/>
    <property type="project" value="TreeGrafter"/>
</dbReference>
<dbReference type="PANTHER" id="PTHR30532">
    <property type="entry name" value="IRON III DICITRATE-BINDING PERIPLASMIC PROTEIN"/>
    <property type="match status" value="1"/>
</dbReference>